<dbReference type="EMBL" id="GBRH01162165">
    <property type="protein sequence ID" value="JAE35731.1"/>
    <property type="molecule type" value="Transcribed_RNA"/>
</dbReference>
<sequence>MDETLENALVTAVDQISRNKNN</sequence>
<proteinExistence type="predicted"/>
<name>A0A0A9HLJ3_ARUDO</name>
<reference evidence="1" key="2">
    <citation type="journal article" date="2015" name="Data Brief">
        <title>Shoot transcriptome of the giant reed, Arundo donax.</title>
        <authorList>
            <person name="Barrero R.A."/>
            <person name="Guerrero F.D."/>
            <person name="Moolhuijzen P."/>
            <person name="Goolsby J.A."/>
            <person name="Tidwell J."/>
            <person name="Bellgard S.E."/>
            <person name="Bellgard M.I."/>
        </authorList>
    </citation>
    <scope>NUCLEOTIDE SEQUENCE</scope>
    <source>
        <tissue evidence="1">Shoot tissue taken approximately 20 cm above the soil surface</tissue>
    </source>
</reference>
<organism evidence="1">
    <name type="scientific">Arundo donax</name>
    <name type="common">Giant reed</name>
    <name type="synonym">Donax arundinaceus</name>
    <dbReference type="NCBI Taxonomy" id="35708"/>
    <lineage>
        <taxon>Eukaryota</taxon>
        <taxon>Viridiplantae</taxon>
        <taxon>Streptophyta</taxon>
        <taxon>Embryophyta</taxon>
        <taxon>Tracheophyta</taxon>
        <taxon>Spermatophyta</taxon>
        <taxon>Magnoliopsida</taxon>
        <taxon>Liliopsida</taxon>
        <taxon>Poales</taxon>
        <taxon>Poaceae</taxon>
        <taxon>PACMAD clade</taxon>
        <taxon>Arundinoideae</taxon>
        <taxon>Arundineae</taxon>
        <taxon>Arundo</taxon>
    </lineage>
</organism>
<dbReference type="AlphaFoldDB" id="A0A0A9HLJ3"/>
<evidence type="ECO:0000313" key="1">
    <source>
        <dbReference type="EMBL" id="JAE35731.1"/>
    </source>
</evidence>
<reference evidence="1" key="1">
    <citation type="submission" date="2014-09" db="EMBL/GenBank/DDBJ databases">
        <authorList>
            <person name="Magalhaes I.L.F."/>
            <person name="Oliveira U."/>
            <person name="Santos F.R."/>
            <person name="Vidigal T.H.D.A."/>
            <person name="Brescovit A.D."/>
            <person name="Santos A.J."/>
        </authorList>
    </citation>
    <scope>NUCLEOTIDE SEQUENCE</scope>
    <source>
        <tissue evidence="1">Shoot tissue taken approximately 20 cm above the soil surface</tissue>
    </source>
</reference>
<accession>A0A0A9HLJ3</accession>
<protein>
    <submittedName>
        <fullName evidence="1">Uncharacterized protein</fullName>
    </submittedName>
</protein>